<sequence length="212" mass="24179">MDIILGRPWLSQHHPEIIWKTGRILKWSKDCFPQVSHLHHQVPLVFSFHSNSIESLVAKQSVNIPSCYAPFSDVFCPKSAAQLPPHQPWYCTINFIPGETVPFAKLYPFSLPEQKRPWKSVLKRLYNKAISIHPSPLLLRAASWWLKRMKACDLVTITELTIKITVKFCNPLPLVPAALEQLHGAALFTKLDLDSAYNLIRIPEGMSGRLHL</sequence>
<comment type="caution">
    <text evidence="1">The sequence shown here is derived from an EMBL/GenBank/DDBJ whole genome shotgun (WGS) entry which is preliminary data.</text>
</comment>
<name>A0ABQ8MP32_LABRO</name>
<dbReference type="Proteomes" id="UP000830375">
    <property type="component" value="Unassembled WGS sequence"/>
</dbReference>
<dbReference type="EMBL" id="JACTAM010000005">
    <property type="protein sequence ID" value="KAI2664137.1"/>
    <property type="molecule type" value="Genomic_DNA"/>
</dbReference>
<dbReference type="Gene3D" id="3.10.10.10">
    <property type="entry name" value="HIV Type 1 Reverse Transcriptase, subunit A, domain 1"/>
    <property type="match status" value="1"/>
</dbReference>
<dbReference type="Gene3D" id="3.30.70.270">
    <property type="match status" value="1"/>
</dbReference>
<accession>A0ABQ8MP32</accession>
<dbReference type="SUPFAM" id="SSF56672">
    <property type="entry name" value="DNA/RNA polymerases"/>
    <property type="match status" value="1"/>
</dbReference>
<evidence type="ECO:0000313" key="1">
    <source>
        <dbReference type="EMBL" id="KAI2664137.1"/>
    </source>
</evidence>
<dbReference type="InterPro" id="IPR043502">
    <property type="entry name" value="DNA/RNA_pol_sf"/>
</dbReference>
<proteinExistence type="predicted"/>
<dbReference type="PANTHER" id="PTHR15503:SF22">
    <property type="entry name" value="TRANSPOSON TY3-I GAG POLYPROTEIN"/>
    <property type="match status" value="1"/>
</dbReference>
<protein>
    <submittedName>
        <fullName evidence="1">Transposon Tf2-9 polyprotein</fullName>
    </submittedName>
</protein>
<dbReference type="InterPro" id="IPR043128">
    <property type="entry name" value="Rev_trsase/Diguanyl_cyclase"/>
</dbReference>
<reference evidence="1 2" key="1">
    <citation type="submission" date="2022-01" db="EMBL/GenBank/DDBJ databases">
        <title>A high-quality chromosome-level genome assembly of rohu carp, Labeo rohita.</title>
        <authorList>
            <person name="Arick M.A. II"/>
            <person name="Hsu C.-Y."/>
            <person name="Magbanua Z."/>
            <person name="Pechanova O."/>
            <person name="Grover C."/>
            <person name="Miller E."/>
            <person name="Thrash A."/>
            <person name="Ezzel L."/>
            <person name="Alam S."/>
            <person name="Benzie J."/>
            <person name="Hamilton M."/>
            <person name="Karsi A."/>
            <person name="Lawrence M.L."/>
            <person name="Peterson D.G."/>
        </authorList>
    </citation>
    <scope>NUCLEOTIDE SEQUENCE [LARGE SCALE GENOMIC DNA]</scope>
    <source>
        <strain evidence="2">BAU-BD-2019</strain>
        <tissue evidence="1">Blood</tissue>
    </source>
</reference>
<evidence type="ECO:0000313" key="2">
    <source>
        <dbReference type="Proteomes" id="UP000830375"/>
    </source>
</evidence>
<keyword evidence="2" id="KW-1185">Reference proteome</keyword>
<dbReference type="InterPro" id="IPR032567">
    <property type="entry name" value="RTL1-rel"/>
</dbReference>
<dbReference type="PANTHER" id="PTHR15503">
    <property type="entry name" value="LDOC1 RELATED"/>
    <property type="match status" value="1"/>
</dbReference>
<organism evidence="1 2">
    <name type="scientific">Labeo rohita</name>
    <name type="common">Indian major carp</name>
    <name type="synonym">Cyprinus rohita</name>
    <dbReference type="NCBI Taxonomy" id="84645"/>
    <lineage>
        <taxon>Eukaryota</taxon>
        <taxon>Metazoa</taxon>
        <taxon>Chordata</taxon>
        <taxon>Craniata</taxon>
        <taxon>Vertebrata</taxon>
        <taxon>Euteleostomi</taxon>
        <taxon>Actinopterygii</taxon>
        <taxon>Neopterygii</taxon>
        <taxon>Teleostei</taxon>
        <taxon>Ostariophysi</taxon>
        <taxon>Cypriniformes</taxon>
        <taxon>Cyprinidae</taxon>
        <taxon>Labeoninae</taxon>
        <taxon>Labeonini</taxon>
        <taxon>Labeo</taxon>
    </lineage>
</organism>
<gene>
    <name evidence="1" type="ORF">H4Q32_002270</name>
</gene>